<evidence type="ECO:0000256" key="1">
    <source>
        <dbReference type="ARBA" id="ARBA00004141"/>
    </source>
</evidence>
<organism evidence="7">
    <name type="scientific">marine metagenome</name>
    <dbReference type="NCBI Taxonomy" id="408172"/>
    <lineage>
        <taxon>unclassified sequences</taxon>
        <taxon>metagenomes</taxon>
        <taxon>ecological metagenomes</taxon>
    </lineage>
</organism>
<evidence type="ECO:0000256" key="4">
    <source>
        <dbReference type="ARBA" id="ARBA00023136"/>
    </source>
</evidence>
<evidence type="ECO:0000256" key="5">
    <source>
        <dbReference type="SAM" id="Phobius"/>
    </source>
</evidence>
<dbReference type="GO" id="GO:0016020">
    <property type="term" value="C:membrane"/>
    <property type="evidence" value="ECO:0007669"/>
    <property type="project" value="UniProtKB-SubCell"/>
</dbReference>
<dbReference type="PANTHER" id="PTHR31310">
    <property type="match status" value="1"/>
</dbReference>
<evidence type="ECO:0000313" key="7">
    <source>
        <dbReference type="EMBL" id="SVA23140.1"/>
    </source>
</evidence>
<feature type="domain" description="Inositolphosphotransferase Aur1/Ipt1" evidence="6">
    <location>
        <begin position="149"/>
        <end position="283"/>
    </location>
</feature>
<dbReference type="Gene3D" id="1.20.144.10">
    <property type="entry name" value="Phosphatidic acid phosphatase type 2/haloperoxidase"/>
    <property type="match status" value="1"/>
</dbReference>
<dbReference type="InterPro" id="IPR036938">
    <property type="entry name" value="PAP2/HPO_sf"/>
</dbReference>
<keyword evidence="2 5" id="KW-0812">Transmembrane</keyword>
<name>A0A381U4H1_9ZZZZ</name>
<comment type="subcellular location">
    <subcellularLocation>
        <location evidence="1">Membrane</location>
        <topology evidence="1">Multi-pass membrane protein</topology>
    </subcellularLocation>
</comment>
<dbReference type="InterPro" id="IPR052185">
    <property type="entry name" value="IPC_Synthase-Related"/>
</dbReference>
<reference evidence="7" key="1">
    <citation type="submission" date="2018-05" db="EMBL/GenBank/DDBJ databases">
        <authorList>
            <person name="Lanie J.A."/>
            <person name="Ng W.-L."/>
            <person name="Kazmierczak K.M."/>
            <person name="Andrzejewski T.M."/>
            <person name="Davidsen T.M."/>
            <person name="Wayne K.J."/>
            <person name="Tettelin H."/>
            <person name="Glass J.I."/>
            <person name="Rusch D."/>
            <person name="Podicherti R."/>
            <person name="Tsui H.-C.T."/>
            <person name="Winkler M.E."/>
        </authorList>
    </citation>
    <scope>NUCLEOTIDE SEQUENCE</scope>
</reference>
<feature type="transmembrane region" description="Helical" evidence="5">
    <location>
        <begin position="247"/>
        <end position="265"/>
    </location>
</feature>
<keyword evidence="4 5" id="KW-0472">Membrane</keyword>
<dbReference type="AlphaFoldDB" id="A0A381U4H1"/>
<feature type="transmembrane region" description="Helical" evidence="5">
    <location>
        <begin position="221"/>
        <end position="240"/>
    </location>
</feature>
<evidence type="ECO:0000256" key="2">
    <source>
        <dbReference type="ARBA" id="ARBA00022692"/>
    </source>
</evidence>
<dbReference type="Pfam" id="PF14378">
    <property type="entry name" value="PAP2_3"/>
    <property type="match status" value="1"/>
</dbReference>
<feature type="transmembrane region" description="Helical" evidence="5">
    <location>
        <begin position="109"/>
        <end position="129"/>
    </location>
</feature>
<dbReference type="EMBL" id="UINC01005721">
    <property type="protein sequence ID" value="SVA23140.1"/>
    <property type="molecule type" value="Genomic_DNA"/>
</dbReference>
<dbReference type="PANTHER" id="PTHR31310:SF7">
    <property type="entry name" value="PA-PHOSPHATASE RELATED-FAMILY PROTEIN DDB_G0268928"/>
    <property type="match status" value="1"/>
</dbReference>
<feature type="transmembrane region" description="Helical" evidence="5">
    <location>
        <begin position="6"/>
        <end position="32"/>
    </location>
</feature>
<protein>
    <recommendedName>
        <fullName evidence="6">Inositolphosphotransferase Aur1/Ipt1 domain-containing protein</fullName>
    </recommendedName>
</protein>
<evidence type="ECO:0000256" key="3">
    <source>
        <dbReference type="ARBA" id="ARBA00022989"/>
    </source>
</evidence>
<feature type="transmembrane region" description="Helical" evidence="5">
    <location>
        <begin position="271"/>
        <end position="294"/>
    </location>
</feature>
<dbReference type="SUPFAM" id="SSF48317">
    <property type="entry name" value="Acid phosphatase/Vanadium-dependent haloperoxidase"/>
    <property type="match status" value="1"/>
</dbReference>
<feature type="transmembrane region" description="Helical" evidence="5">
    <location>
        <begin position="150"/>
        <end position="171"/>
    </location>
</feature>
<feature type="non-terminal residue" evidence="7">
    <location>
        <position position="303"/>
    </location>
</feature>
<gene>
    <name evidence="7" type="ORF">METZ01_LOCUS75994</name>
</gene>
<keyword evidence="3 5" id="KW-1133">Transmembrane helix</keyword>
<dbReference type="InterPro" id="IPR026841">
    <property type="entry name" value="Aur1/Ipt1"/>
</dbReference>
<accession>A0A381U4H1</accession>
<evidence type="ECO:0000259" key="6">
    <source>
        <dbReference type="Pfam" id="PF14378"/>
    </source>
</evidence>
<proteinExistence type="predicted"/>
<feature type="non-terminal residue" evidence="7">
    <location>
        <position position="1"/>
    </location>
</feature>
<sequence>VLAVGLYWGLLAAVAGEITVNHVIYGGAVLLLSQIKQPFLPLGVRPLDFFLPMVLTAALYDSQRYWGERVLYVAGPYEFEKLLFGVPSPNGTLTLNEWFGLHLHAVFDFIAGGVYLTFIGVFILLAAYFTRRIHFDTNSETTPSHRLWSARAVVWSFFVVNVLGFITWFFYPVAPPWYVDMYGLDATVLDIPMNPARTVRFDVLFGTSFFTGWYGAGSNPFGAIPSLHVSYPVLSVVFAVRLKRLRKFTVVFAGLVGFAAVYLNHHYLIDVLLGVVYGLVAAAIAIVGTEWLAVRLSPANDPT</sequence>